<gene>
    <name evidence="2" type="ORF">Pme01_42560</name>
</gene>
<comment type="caution">
    <text evidence="2">The sequence shown here is derived from an EMBL/GenBank/DDBJ whole genome shotgun (WGS) entry which is preliminary data.</text>
</comment>
<dbReference type="Pfam" id="PF19545">
    <property type="entry name" value="DUF6069"/>
    <property type="match status" value="1"/>
</dbReference>
<reference evidence="2" key="1">
    <citation type="submission" date="2021-01" db="EMBL/GenBank/DDBJ databases">
        <title>Whole genome shotgun sequence of Planosporangium mesophilum NBRC 109066.</title>
        <authorList>
            <person name="Komaki H."/>
            <person name="Tamura T."/>
        </authorList>
    </citation>
    <scope>NUCLEOTIDE SEQUENCE</scope>
    <source>
        <strain evidence="2">NBRC 109066</strain>
    </source>
</reference>
<proteinExistence type="predicted"/>
<keyword evidence="1" id="KW-0472">Membrane</keyword>
<keyword evidence="1" id="KW-1133">Transmembrane helix</keyword>
<keyword evidence="3" id="KW-1185">Reference proteome</keyword>
<keyword evidence="1" id="KW-0812">Transmembrane</keyword>
<name>A0A8J3TH75_9ACTN</name>
<feature type="transmembrane region" description="Helical" evidence="1">
    <location>
        <begin position="94"/>
        <end position="113"/>
    </location>
</feature>
<feature type="transmembrane region" description="Helical" evidence="1">
    <location>
        <begin position="61"/>
        <end position="82"/>
    </location>
</feature>
<protein>
    <submittedName>
        <fullName evidence="2">Uncharacterized protein</fullName>
    </submittedName>
</protein>
<dbReference type="Proteomes" id="UP000599074">
    <property type="component" value="Unassembled WGS sequence"/>
</dbReference>
<accession>A0A8J3TH75</accession>
<dbReference type="RefSeq" id="WP_168114326.1">
    <property type="nucleotide sequence ID" value="NZ_BOON01000040.1"/>
</dbReference>
<evidence type="ECO:0000256" key="1">
    <source>
        <dbReference type="SAM" id="Phobius"/>
    </source>
</evidence>
<dbReference type="AlphaFoldDB" id="A0A8J3TH75"/>
<sequence length="146" mass="15363">MTATSVPASTATTDARRRRRLTRAASVIGASCLTSAIFAIGRAAGTDFTITDPGPDGQSHTFVLPEIAIITLIIGLAGWATLAVLERFTSRARVIWIALATVIVLLSLPPIWIEQATTGTRALLAVIHVAVGLALIPMVRVPARRG</sequence>
<organism evidence="2 3">
    <name type="scientific">Planosporangium mesophilum</name>
    <dbReference type="NCBI Taxonomy" id="689768"/>
    <lineage>
        <taxon>Bacteria</taxon>
        <taxon>Bacillati</taxon>
        <taxon>Actinomycetota</taxon>
        <taxon>Actinomycetes</taxon>
        <taxon>Micromonosporales</taxon>
        <taxon>Micromonosporaceae</taxon>
        <taxon>Planosporangium</taxon>
    </lineage>
</organism>
<evidence type="ECO:0000313" key="3">
    <source>
        <dbReference type="Proteomes" id="UP000599074"/>
    </source>
</evidence>
<evidence type="ECO:0000313" key="2">
    <source>
        <dbReference type="EMBL" id="GII24659.1"/>
    </source>
</evidence>
<dbReference type="InterPro" id="IPR045713">
    <property type="entry name" value="DUF6069"/>
</dbReference>
<feature type="transmembrane region" description="Helical" evidence="1">
    <location>
        <begin position="21"/>
        <end position="41"/>
    </location>
</feature>
<feature type="transmembrane region" description="Helical" evidence="1">
    <location>
        <begin position="119"/>
        <end position="139"/>
    </location>
</feature>
<dbReference type="EMBL" id="BOON01000040">
    <property type="protein sequence ID" value="GII24659.1"/>
    <property type="molecule type" value="Genomic_DNA"/>
</dbReference>